<name>A0ABY4C4V6_9BACT</name>
<dbReference type="CDD" id="cd00158">
    <property type="entry name" value="RHOD"/>
    <property type="match status" value="1"/>
</dbReference>
<gene>
    <name evidence="2" type="ORF">MNR06_09820</name>
</gene>
<protein>
    <submittedName>
        <fullName evidence="2">Rhodanese-like domain-containing protein</fullName>
    </submittedName>
</protein>
<sequence length="112" mass="12731">MAFNSIGYFQFNNLLQNRIPMILVMLNEELDFKSWFNSLVNMHVDNIKVVLQPHEVVAAINEKKLPMHFAVVVIDKDGTQSPKVIEGLEAAGYTNAFYVDGGYAKILTERQQ</sequence>
<evidence type="ECO:0000313" key="3">
    <source>
        <dbReference type="Proteomes" id="UP000830116"/>
    </source>
</evidence>
<proteinExistence type="predicted"/>
<dbReference type="SUPFAM" id="SSF52821">
    <property type="entry name" value="Rhodanese/Cell cycle control phosphatase"/>
    <property type="match status" value="1"/>
</dbReference>
<dbReference type="InterPro" id="IPR001763">
    <property type="entry name" value="Rhodanese-like_dom"/>
</dbReference>
<feature type="domain" description="Rhodanese" evidence="1">
    <location>
        <begin position="71"/>
        <end position="110"/>
    </location>
</feature>
<dbReference type="RefSeq" id="WP_243535536.1">
    <property type="nucleotide sequence ID" value="NZ_CP093442.1"/>
</dbReference>
<evidence type="ECO:0000313" key="2">
    <source>
        <dbReference type="EMBL" id="UOE99996.1"/>
    </source>
</evidence>
<dbReference type="InterPro" id="IPR036873">
    <property type="entry name" value="Rhodanese-like_dom_sf"/>
</dbReference>
<reference evidence="2" key="1">
    <citation type="submission" date="2022-03" db="EMBL/GenBank/DDBJ databases">
        <title>Genome Identification and Characterization of new species Bdellovibrio reynosense LBG001 sp. nov. from a Mexico soil sample.</title>
        <authorList>
            <person name="Camilli A."/>
            <person name="Ajao Y."/>
            <person name="Guo X."/>
        </authorList>
    </citation>
    <scope>NUCLEOTIDE SEQUENCE</scope>
    <source>
        <strain evidence="2">LBG001</strain>
    </source>
</reference>
<keyword evidence="3" id="KW-1185">Reference proteome</keyword>
<accession>A0ABY4C4V6</accession>
<evidence type="ECO:0000259" key="1">
    <source>
        <dbReference type="PROSITE" id="PS50206"/>
    </source>
</evidence>
<organism evidence="2 3">
    <name type="scientific">Bdellovibrio reynosensis</name>
    <dbReference type="NCBI Taxonomy" id="2835041"/>
    <lineage>
        <taxon>Bacteria</taxon>
        <taxon>Pseudomonadati</taxon>
        <taxon>Bdellovibrionota</taxon>
        <taxon>Bdellovibrionia</taxon>
        <taxon>Bdellovibrionales</taxon>
        <taxon>Pseudobdellovibrionaceae</taxon>
        <taxon>Bdellovibrio</taxon>
    </lineage>
</organism>
<dbReference type="Proteomes" id="UP000830116">
    <property type="component" value="Chromosome"/>
</dbReference>
<dbReference type="PROSITE" id="PS50206">
    <property type="entry name" value="RHODANESE_3"/>
    <property type="match status" value="1"/>
</dbReference>
<dbReference type="EMBL" id="CP093442">
    <property type="protein sequence ID" value="UOE99996.1"/>
    <property type="molecule type" value="Genomic_DNA"/>
</dbReference>
<dbReference type="Gene3D" id="3.40.250.10">
    <property type="entry name" value="Rhodanese-like domain"/>
    <property type="match status" value="1"/>
</dbReference>